<dbReference type="Gene3D" id="3.10.450.50">
    <property type="match status" value="1"/>
</dbReference>
<reference evidence="2 3" key="1">
    <citation type="submission" date="2014-02" db="EMBL/GenBank/DDBJ databases">
        <title>Transposable element dynamics among asymbiotic and ectomycorrhizal Amanita fungi.</title>
        <authorList>
            <consortium name="DOE Joint Genome Institute"/>
            <person name="Hess J."/>
            <person name="Skrede I."/>
            <person name="Wolfe B."/>
            <person name="LaButti K."/>
            <person name="Ohm R.A."/>
            <person name="Grigoriev I.V."/>
            <person name="Pringle A."/>
        </authorList>
    </citation>
    <scope>NUCLEOTIDE SEQUENCE [LARGE SCALE GENOMIC DNA]</scope>
    <source>
        <strain evidence="2 3">SKay4041</strain>
    </source>
</reference>
<dbReference type="InterPro" id="IPR032710">
    <property type="entry name" value="NTF2-like_dom_sf"/>
</dbReference>
<organism evidence="2 3">
    <name type="scientific">Amanita thiersii Skay4041</name>
    <dbReference type="NCBI Taxonomy" id="703135"/>
    <lineage>
        <taxon>Eukaryota</taxon>
        <taxon>Fungi</taxon>
        <taxon>Dikarya</taxon>
        <taxon>Basidiomycota</taxon>
        <taxon>Agaricomycotina</taxon>
        <taxon>Agaricomycetes</taxon>
        <taxon>Agaricomycetidae</taxon>
        <taxon>Agaricales</taxon>
        <taxon>Pluteineae</taxon>
        <taxon>Amanitaceae</taxon>
        <taxon>Amanita</taxon>
    </lineage>
</organism>
<protein>
    <recommendedName>
        <fullName evidence="4">SnoaL-like domain-containing protein</fullName>
    </recommendedName>
</protein>
<dbReference type="SUPFAM" id="SSF54427">
    <property type="entry name" value="NTF2-like"/>
    <property type="match status" value="1"/>
</dbReference>
<dbReference type="InterPro" id="IPR009959">
    <property type="entry name" value="Cyclase_SnoaL-like"/>
</dbReference>
<sequence length="402" mass="44554">MPPTIYDPTSPGEQPVPLPSASKVSLTSNIVIQPPLTRRGTGPGLLLFLPADSRLKLDSSRKGLDPDPVQKWAEEGFAVAGLTITESGPIFPGLVKQSLEAMLELSQLDTRDKFGAIVYDPENTASIVAAASQDRRIACLIAYGHLLESPQELPILLHLYAGMRNSLSSSPVTSHVYNSPSPYFVLPYSTDYDPGFAALAHSRNLVFLRKHIGGPVFDLEAIWDEHTFFEFQERSVAKTMGTMVEEPYVNHVPTMTGGIGRAQLTAFYRDHFIFSNPEDTELQTVSRTIGSDRVVDEFVFNLTHTCEIDWLLPGIPPSGKKLAIPMIAVVNIRGDRLYHEHIWWDQATALRQAGVLPTYLSYTFQEKNQLVRLPVGGVETAEKLIDETNGESNAMFSDQWRS</sequence>
<proteinExistence type="predicted"/>
<evidence type="ECO:0000313" key="3">
    <source>
        <dbReference type="Proteomes" id="UP000242287"/>
    </source>
</evidence>
<dbReference type="Proteomes" id="UP000242287">
    <property type="component" value="Unassembled WGS sequence"/>
</dbReference>
<evidence type="ECO:0008006" key="4">
    <source>
        <dbReference type="Google" id="ProtNLM"/>
    </source>
</evidence>
<dbReference type="GO" id="GO:0030638">
    <property type="term" value="P:polyketide metabolic process"/>
    <property type="evidence" value="ECO:0007669"/>
    <property type="project" value="InterPro"/>
</dbReference>
<keyword evidence="3" id="KW-1185">Reference proteome</keyword>
<dbReference type="Pfam" id="PF07366">
    <property type="entry name" value="SnoaL"/>
    <property type="match status" value="1"/>
</dbReference>
<dbReference type="PANTHER" id="PTHR38436">
    <property type="entry name" value="POLYKETIDE CYCLASE SNOAL-LIKE DOMAIN"/>
    <property type="match status" value="1"/>
</dbReference>
<dbReference type="STRING" id="703135.A0A2A9NXQ0"/>
<dbReference type="EMBL" id="KZ301978">
    <property type="protein sequence ID" value="PFH52573.1"/>
    <property type="molecule type" value="Genomic_DNA"/>
</dbReference>
<dbReference type="AlphaFoldDB" id="A0A2A9NXQ0"/>
<dbReference type="PANTHER" id="PTHR38436:SF3">
    <property type="entry name" value="CARBOXYMETHYLENEBUTENOLIDASE-RELATED"/>
    <property type="match status" value="1"/>
</dbReference>
<accession>A0A2A9NXQ0</accession>
<name>A0A2A9NXQ0_9AGAR</name>
<evidence type="ECO:0000256" key="1">
    <source>
        <dbReference type="SAM" id="MobiDB-lite"/>
    </source>
</evidence>
<dbReference type="OrthoDB" id="5440at2759"/>
<evidence type="ECO:0000313" key="2">
    <source>
        <dbReference type="EMBL" id="PFH52573.1"/>
    </source>
</evidence>
<gene>
    <name evidence="2" type="ORF">AMATHDRAFT_74056</name>
</gene>
<feature type="region of interest" description="Disordered" evidence="1">
    <location>
        <begin position="1"/>
        <end position="20"/>
    </location>
</feature>